<name>A0A1C2EET3_9PSED</name>
<dbReference type="AlphaFoldDB" id="A0A1C2EET3"/>
<dbReference type="InterPro" id="IPR043733">
    <property type="entry name" value="DUF5677"/>
</dbReference>
<dbReference type="OrthoDB" id="6978303at2"/>
<comment type="caution">
    <text evidence="1">The sequence shown here is derived from an EMBL/GenBank/DDBJ whole genome shotgun (WGS) entry which is preliminary data.</text>
</comment>
<accession>A0A1C2EET3</accession>
<protein>
    <submittedName>
        <fullName evidence="1">Uncharacterized protein</fullName>
    </submittedName>
</protein>
<dbReference type="RefSeq" id="WP_065986339.1">
    <property type="nucleotide sequence ID" value="NZ_MDEN01000049.1"/>
</dbReference>
<reference evidence="1 2" key="1">
    <citation type="submission" date="2016-08" db="EMBL/GenBank/DDBJ databases">
        <title>Whole genome sequence of Pseudomonas graminis strain UASWS1507, a potential biological control agent for agriculture.</title>
        <authorList>
            <person name="Crovadore J."/>
            <person name="Calmin G."/>
            <person name="Chablais R."/>
            <person name="Cochard B."/>
            <person name="Lefort F."/>
        </authorList>
    </citation>
    <scope>NUCLEOTIDE SEQUENCE [LARGE SCALE GENOMIC DNA]</scope>
    <source>
        <strain evidence="1 2">UASWS1507</strain>
    </source>
</reference>
<evidence type="ECO:0000313" key="1">
    <source>
        <dbReference type="EMBL" id="OCX25479.1"/>
    </source>
</evidence>
<gene>
    <name evidence="1" type="ORF">BBI10_01960</name>
</gene>
<organism evidence="1 2">
    <name type="scientific">Pseudomonas graminis</name>
    <dbReference type="NCBI Taxonomy" id="158627"/>
    <lineage>
        <taxon>Bacteria</taxon>
        <taxon>Pseudomonadati</taxon>
        <taxon>Pseudomonadota</taxon>
        <taxon>Gammaproteobacteria</taxon>
        <taxon>Pseudomonadales</taxon>
        <taxon>Pseudomonadaceae</taxon>
        <taxon>Pseudomonas</taxon>
    </lineage>
</organism>
<dbReference type="Pfam" id="PF18928">
    <property type="entry name" value="DUF5677"/>
    <property type="match status" value="1"/>
</dbReference>
<proteinExistence type="predicted"/>
<sequence length="308" mass="35034">MDHFNRKEHFTNPHMEHVRHLPALEELQRRIEEVLESISLDGAGEFKMATKVCCYAVGEIVADLNRAILQSLKIGSYSAAETLSRTSLENSINFVQFTKDLTANTPKSLFSYYFQRTKDRAEKWKLYAERHNQPEGVEGASGLIESNAYVKSLFVDLNTKGVKGWPNVFDRFKNSGYEFLYHQLFAPASDSTHSFSNDIFNRYLMEAIPGTDKEREDRFEGQAAEKISFAFYLATHAVQLYCVAASYIADRAQDDDAGDKLDIIASILAKMLMEHETLTKKCLDMLAPAKKEAMDRRDNMHKARESGS</sequence>
<evidence type="ECO:0000313" key="2">
    <source>
        <dbReference type="Proteomes" id="UP000095143"/>
    </source>
</evidence>
<dbReference type="EMBL" id="MDEN01000049">
    <property type="protein sequence ID" value="OCX25479.1"/>
    <property type="molecule type" value="Genomic_DNA"/>
</dbReference>
<dbReference type="Proteomes" id="UP000095143">
    <property type="component" value="Unassembled WGS sequence"/>
</dbReference>